<dbReference type="AlphaFoldDB" id="A0A3N1Y2G1"/>
<reference evidence="2 3" key="1">
    <citation type="submission" date="2018-11" db="EMBL/GenBank/DDBJ databases">
        <title>Genomic Encyclopedia of Type Strains, Phase IV (KMG-IV): sequencing the most valuable type-strain genomes for metagenomic binning, comparative biology and taxonomic classification.</title>
        <authorList>
            <person name="Goeker M."/>
        </authorList>
    </citation>
    <scope>NUCLEOTIDE SEQUENCE [LARGE SCALE GENOMIC DNA]</scope>
    <source>
        <strain evidence="2 3">DSM 26537</strain>
    </source>
</reference>
<keyword evidence="1" id="KW-0472">Membrane</keyword>
<keyword evidence="3" id="KW-1185">Reference proteome</keyword>
<organism evidence="2 3">
    <name type="scientific">Mobilisporobacter senegalensis</name>
    <dbReference type="NCBI Taxonomy" id="1329262"/>
    <lineage>
        <taxon>Bacteria</taxon>
        <taxon>Bacillati</taxon>
        <taxon>Bacillota</taxon>
        <taxon>Clostridia</taxon>
        <taxon>Lachnospirales</taxon>
        <taxon>Lachnospiraceae</taxon>
        <taxon>Mobilisporobacter</taxon>
    </lineage>
</organism>
<evidence type="ECO:0000256" key="1">
    <source>
        <dbReference type="SAM" id="Phobius"/>
    </source>
</evidence>
<dbReference type="OrthoDB" id="2078945at2"/>
<dbReference type="RefSeq" id="WP_123607821.1">
    <property type="nucleotide sequence ID" value="NZ_RJVG01000001.1"/>
</dbReference>
<sequence length="342" mass="38023">MKTWYGIFNCIALGMLLIMISIFYVQMNTMQTEYDTNRLNQVISYAGEAAFMETLNVGDINLNYTDMSNVVLNPTYCLDVFEEMVCLNYGMATSLENKQYIEECIPSALLAANDGYYITLLSEVDTSVDEVIGEEYGFKWSVKLPYTVTHTTTNPATNVMTNDAISVRLNSEKWIKASKATPGSTLSLTYGDSYSDESVKGILTRKIVQRNINSTLTNALARNIDLVSSIRGDVNYNIYLPASQTSSGINDITGPSLIILLQGADFSAQAKVEEAVISGLRAVRKVHVVGFTDIDGKKRYCYEGQLPEELRGTIESFFNSVEEAARCGYLPSYTYITNKIEL</sequence>
<dbReference type="EMBL" id="RJVG01000001">
    <property type="protein sequence ID" value="ROR31732.1"/>
    <property type="molecule type" value="Genomic_DNA"/>
</dbReference>
<dbReference type="Proteomes" id="UP000273083">
    <property type="component" value="Unassembled WGS sequence"/>
</dbReference>
<gene>
    <name evidence="2" type="ORF">EDD66_101350</name>
</gene>
<keyword evidence="1" id="KW-0812">Transmembrane</keyword>
<keyword evidence="1" id="KW-1133">Transmembrane helix</keyword>
<name>A0A3N1Y2G1_9FIRM</name>
<proteinExistence type="predicted"/>
<evidence type="ECO:0000313" key="3">
    <source>
        <dbReference type="Proteomes" id="UP000273083"/>
    </source>
</evidence>
<feature type="transmembrane region" description="Helical" evidence="1">
    <location>
        <begin position="6"/>
        <end position="25"/>
    </location>
</feature>
<accession>A0A3N1Y2G1</accession>
<evidence type="ECO:0000313" key="2">
    <source>
        <dbReference type="EMBL" id="ROR31732.1"/>
    </source>
</evidence>
<protein>
    <submittedName>
        <fullName evidence="2">Uncharacterized protein</fullName>
    </submittedName>
</protein>
<comment type="caution">
    <text evidence="2">The sequence shown here is derived from an EMBL/GenBank/DDBJ whole genome shotgun (WGS) entry which is preliminary data.</text>
</comment>